<protein>
    <recommendedName>
        <fullName evidence="9">EXPERA domain-containing protein</fullName>
    </recommendedName>
</protein>
<feature type="transmembrane region" description="Helical" evidence="8">
    <location>
        <begin position="21"/>
        <end position="39"/>
    </location>
</feature>
<feature type="transmembrane region" description="Helical" evidence="8">
    <location>
        <begin position="115"/>
        <end position="139"/>
    </location>
</feature>
<reference evidence="10 11" key="1">
    <citation type="journal article" date="2013" name="Plant Cell">
        <title>The transition from a phytopathogenic smut ancestor to an anamorphic biocontrol agent deciphered by comparative whole-genome analysis.</title>
        <authorList>
            <person name="Lefebvre F."/>
            <person name="Joly D.L."/>
            <person name="Labbe C."/>
            <person name="Teichmann B."/>
            <person name="Linning R."/>
            <person name="Belzile F."/>
            <person name="Bakkeren G."/>
            <person name="Belanger R.R."/>
        </authorList>
    </citation>
    <scope>NUCLEOTIDE SEQUENCE [LARGE SCALE GENOMIC DNA]</scope>
    <source>
        <strain evidence="10 11">PF-1</strain>
    </source>
</reference>
<dbReference type="InterPro" id="IPR051987">
    <property type="entry name" value="Sigma-2_receptor-like"/>
</dbReference>
<organism evidence="10 11">
    <name type="scientific">Pseudozyma flocculosa PF-1</name>
    <dbReference type="NCBI Taxonomy" id="1277687"/>
    <lineage>
        <taxon>Eukaryota</taxon>
        <taxon>Fungi</taxon>
        <taxon>Dikarya</taxon>
        <taxon>Basidiomycota</taxon>
        <taxon>Ustilaginomycotina</taxon>
        <taxon>Ustilaginomycetes</taxon>
        <taxon>Ustilaginales</taxon>
        <taxon>Ustilaginaceae</taxon>
        <taxon>Pseudozyma</taxon>
    </lineage>
</organism>
<accession>A0A061H2Y3</accession>
<evidence type="ECO:0000256" key="5">
    <source>
        <dbReference type="ARBA" id="ARBA00022989"/>
    </source>
</evidence>
<name>A0A061H2Y3_9BASI</name>
<dbReference type="HOGENOM" id="CLU_086812_3_0_1"/>
<dbReference type="Proteomes" id="UP000053664">
    <property type="component" value="Unassembled WGS sequence"/>
</dbReference>
<dbReference type="KEGG" id="pfp:PFL1_06131"/>
<sequence length="194" mass="21459">MTQPPTASPRPRPRPLLSRRLDTLYVVYFSIHLAASVLIDAQLSLVPYTPRLYPAPVRAALSFYLEAFKDPFLLALARQDAAYTWFHALVVSEVVVQLPLFVVGIVALRRDDVRVYPLLVAYGTLAASSTMQCIASLVFGNDGIGLTPKEVLGLLQNYVPFCILPAVLCVDMSMRIIRLLPSPPSPASQHKKDR</sequence>
<dbReference type="AlphaFoldDB" id="A0A061H2Y3"/>
<feature type="domain" description="EXPERA" evidence="9">
    <location>
        <begin position="21"/>
        <end position="169"/>
    </location>
</feature>
<evidence type="ECO:0000259" key="9">
    <source>
        <dbReference type="PROSITE" id="PS51751"/>
    </source>
</evidence>
<gene>
    <name evidence="10" type="ORF">PFL1_06131</name>
</gene>
<dbReference type="PROSITE" id="PS51751">
    <property type="entry name" value="EXPERA"/>
    <property type="match status" value="1"/>
</dbReference>
<comment type="similarity">
    <text evidence="2">Belongs to the TMEM97/sigma-2 receptor family.</text>
</comment>
<proteinExistence type="inferred from homology"/>
<evidence type="ECO:0000256" key="4">
    <source>
        <dbReference type="ARBA" id="ARBA00022824"/>
    </source>
</evidence>
<feature type="transmembrane region" description="Helical" evidence="8">
    <location>
        <begin position="151"/>
        <end position="170"/>
    </location>
</feature>
<comment type="subcellular location">
    <subcellularLocation>
        <location evidence="1">Endoplasmic reticulum membrane</location>
        <topology evidence="1">Multi-pass membrane protein</topology>
    </subcellularLocation>
</comment>
<dbReference type="PANTHER" id="PTHR31204:SF1">
    <property type="entry name" value="SIGMA INTRACELLULAR RECEPTOR 2"/>
    <property type="match status" value="1"/>
</dbReference>
<dbReference type="PANTHER" id="PTHR31204">
    <property type="entry name" value="SIGMA INTRACELLULAR RECEPTOR 2"/>
    <property type="match status" value="1"/>
</dbReference>
<keyword evidence="4" id="KW-0256">Endoplasmic reticulum</keyword>
<dbReference type="Pfam" id="PF05241">
    <property type="entry name" value="EBP"/>
    <property type="match status" value="1"/>
</dbReference>
<evidence type="ECO:0000313" key="10">
    <source>
        <dbReference type="EMBL" id="EPQ26195.1"/>
    </source>
</evidence>
<dbReference type="EMBL" id="KE361646">
    <property type="protein sequence ID" value="EPQ26195.1"/>
    <property type="molecule type" value="Genomic_DNA"/>
</dbReference>
<evidence type="ECO:0000256" key="8">
    <source>
        <dbReference type="SAM" id="Phobius"/>
    </source>
</evidence>
<dbReference type="GO" id="GO:0005789">
    <property type="term" value="C:endoplasmic reticulum membrane"/>
    <property type="evidence" value="ECO:0007669"/>
    <property type="project" value="UniProtKB-SubCell"/>
</dbReference>
<evidence type="ECO:0000256" key="6">
    <source>
        <dbReference type="ARBA" id="ARBA00023136"/>
    </source>
</evidence>
<dbReference type="GeneID" id="19320211"/>
<dbReference type="PIRSF" id="PIRSF031032">
    <property type="entry name" value="TMP_97_prd"/>
    <property type="match status" value="1"/>
</dbReference>
<evidence type="ECO:0000256" key="7">
    <source>
        <dbReference type="PROSITE-ProRule" id="PRU01087"/>
    </source>
</evidence>
<feature type="transmembrane region" description="Helical" evidence="8">
    <location>
        <begin position="85"/>
        <end position="108"/>
    </location>
</feature>
<dbReference type="RefSeq" id="XP_007881862.1">
    <property type="nucleotide sequence ID" value="XM_007883671.1"/>
</dbReference>
<evidence type="ECO:0000256" key="1">
    <source>
        <dbReference type="ARBA" id="ARBA00004477"/>
    </source>
</evidence>
<keyword evidence="6 7" id="KW-0472">Membrane</keyword>
<evidence type="ECO:0000313" key="11">
    <source>
        <dbReference type="Proteomes" id="UP000053664"/>
    </source>
</evidence>
<keyword evidence="5 7" id="KW-1133">Transmembrane helix</keyword>
<dbReference type="OrthoDB" id="433124at2759"/>
<dbReference type="eggNOG" id="ENOG502S97I">
    <property type="taxonomic scope" value="Eukaryota"/>
</dbReference>
<keyword evidence="3 7" id="KW-0812">Transmembrane</keyword>
<evidence type="ECO:0000256" key="2">
    <source>
        <dbReference type="ARBA" id="ARBA00009096"/>
    </source>
</evidence>
<dbReference type="InterPro" id="IPR033118">
    <property type="entry name" value="EXPERA"/>
</dbReference>
<evidence type="ECO:0000256" key="3">
    <source>
        <dbReference type="ARBA" id="ARBA00022692"/>
    </source>
</evidence>
<dbReference type="InterPro" id="IPR016964">
    <property type="entry name" value="Sigma2_recept"/>
</dbReference>